<proteinExistence type="predicted"/>
<reference evidence="1 2" key="1">
    <citation type="submission" date="2023-07" db="EMBL/GenBank/DDBJ databases">
        <title>Sequencing the genomes of 1000 actinobacteria strains.</title>
        <authorList>
            <person name="Klenk H.-P."/>
        </authorList>
    </citation>
    <scope>NUCLEOTIDE SEQUENCE [LARGE SCALE GENOMIC DNA]</scope>
    <source>
        <strain evidence="1 2">GD13</strain>
    </source>
</reference>
<dbReference type="EMBL" id="JAUSQM010000001">
    <property type="protein sequence ID" value="MDP9824066.1"/>
    <property type="molecule type" value="Genomic_DNA"/>
</dbReference>
<evidence type="ECO:0000313" key="2">
    <source>
        <dbReference type="Proteomes" id="UP001240447"/>
    </source>
</evidence>
<protein>
    <submittedName>
        <fullName evidence="1">Uncharacterized protein</fullName>
    </submittedName>
</protein>
<dbReference type="Proteomes" id="UP001240447">
    <property type="component" value="Unassembled WGS sequence"/>
</dbReference>
<dbReference type="RefSeq" id="WP_068118601.1">
    <property type="nucleotide sequence ID" value="NZ_JAUSQM010000001.1"/>
</dbReference>
<organism evidence="1 2">
    <name type="scientific">Nocardioides massiliensis</name>
    <dbReference type="NCBI Taxonomy" id="1325935"/>
    <lineage>
        <taxon>Bacteria</taxon>
        <taxon>Bacillati</taxon>
        <taxon>Actinomycetota</taxon>
        <taxon>Actinomycetes</taxon>
        <taxon>Propionibacteriales</taxon>
        <taxon>Nocardioidaceae</taxon>
        <taxon>Nocardioides</taxon>
    </lineage>
</organism>
<name>A0ABT9NUF4_9ACTN</name>
<gene>
    <name evidence="1" type="ORF">J2S59_003875</name>
</gene>
<comment type="caution">
    <text evidence="1">The sequence shown here is derived from an EMBL/GenBank/DDBJ whole genome shotgun (WGS) entry which is preliminary data.</text>
</comment>
<sequence length="105" mass="11274">MTMPELGRQAAHVLVDMVSVSDPGLGDSPGSGSAVPLAARRFNEIEAVSLTVNDETEATHLDMSYVLGPTAVLITWLVRQLELHAGVRQETVLVAAREFLDSEDT</sequence>
<accession>A0ABT9NUF4</accession>
<keyword evidence="2" id="KW-1185">Reference proteome</keyword>
<evidence type="ECO:0000313" key="1">
    <source>
        <dbReference type="EMBL" id="MDP9824066.1"/>
    </source>
</evidence>